<dbReference type="UniPathway" id="UPA00275">
    <property type="reaction ID" value="UER00400"/>
</dbReference>
<dbReference type="GO" id="GO:0005829">
    <property type="term" value="C:cytosol"/>
    <property type="evidence" value="ECO:0007669"/>
    <property type="project" value="TreeGrafter"/>
</dbReference>
<keyword evidence="6 9" id="KW-0862">Zinc</keyword>
<name>A0A8J3GHY9_9HYPH</name>
<evidence type="ECO:0000256" key="7">
    <source>
        <dbReference type="ARBA" id="ARBA00023134"/>
    </source>
</evidence>
<dbReference type="InterPro" id="IPR032677">
    <property type="entry name" value="GTP_cyclohydro_II"/>
</dbReference>
<evidence type="ECO:0000259" key="10">
    <source>
        <dbReference type="Pfam" id="PF00925"/>
    </source>
</evidence>
<dbReference type="GO" id="GO:0009231">
    <property type="term" value="P:riboflavin biosynthetic process"/>
    <property type="evidence" value="ECO:0007669"/>
    <property type="project" value="UniProtKB-UniRule"/>
</dbReference>
<dbReference type="InterPro" id="IPR000926">
    <property type="entry name" value="RibA"/>
</dbReference>
<feature type="active site" description="Proton acceptor" evidence="9">
    <location>
        <position position="295"/>
    </location>
</feature>
<dbReference type="GO" id="GO:0003935">
    <property type="term" value="F:GTP cyclohydrolase II activity"/>
    <property type="evidence" value="ECO:0007669"/>
    <property type="project" value="UniProtKB-UniRule"/>
</dbReference>
<keyword evidence="5 9" id="KW-0378">Hydrolase</keyword>
<feature type="binding site" evidence="9">
    <location>
        <position position="239"/>
    </location>
    <ligand>
        <name>GTP</name>
        <dbReference type="ChEBI" id="CHEBI:37565"/>
    </ligand>
</feature>
<dbReference type="Pfam" id="PF00925">
    <property type="entry name" value="GTP_cyclohydro2"/>
    <property type="match status" value="1"/>
</dbReference>
<gene>
    <name evidence="9 11" type="primary">ribA</name>
    <name evidence="11" type="ORF">GCM10010136_14550</name>
</gene>
<keyword evidence="4 9" id="KW-0547">Nucleotide-binding</keyword>
<reference evidence="11" key="2">
    <citation type="submission" date="2020-09" db="EMBL/GenBank/DDBJ databases">
        <authorList>
            <person name="Sun Q."/>
            <person name="Kim S."/>
        </authorList>
    </citation>
    <scope>NUCLEOTIDE SEQUENCE</scope>
    <source>
        <strain evidence="11">KCTC 42097</strain>
    </source>
</reference>
<dbReference type="InterPro" id="IPR036144">
    <property type="entry name" value="RibA-like_sf"/>
</dbReference>
<dbReference type="NCBIfam" id="NF006456">
    <property type="entry name" value="PRK08815.1"/>
    <property type="match status" value="1"/>
</dbReference>
<feature type="binding site" evidence="9">
    <location>
        <position position="234"/>
    </location>
    <ligand>
        <name>Zn(2+)</name>
        <dbReference type="ChEBI" id="CHEBI:29105"/>
        <note>catalytic</note>
    </ligand>
</feature>
<keyword evidence="3 9" id="KW-0479">Metal-binding</keyword>
<evidence type="ECO:0000256" key="1">
    <source>
        <dbReference type="ARBA" id="ARBA00004853"/>
    </source>
</evidence>
<feature type="binding site" evidence="9">
    <location>
        <position position="223"/>
    </location>
    <ligand>
        <name>Zn(2+)</name>
        <dbReference type="ChEBI" id="CHEBI:29105"/>
        <note>catalytic</note>
    </ligand>
</feature>
<feature type="binding site" evidence="9">
    <location>
        <begin position="261"/>
        <end position="263"/>
    </location>
    <ligand>
        <name>GTP</name>
        <dbReference type="ChEBI" id="CHEBI:37565"/>
    </ligand>
</feature>
<feature type="domain" description="GTP cyclohydrolase II" evidence="10">
    <location>
        <begin position="175"/>
        <end position="338"/>
    </location>
</feature>
<dbReference type="SUPFAM" id="SSF142695">
    <property type="entry name" value="RibA-like"/>
    <property type="match status" value="1"/>
</dbReference>
<evidence type="ECO:0000256" key="2">
    <source>
        <dbReference type="ARBA" id="ARBA00022619"/>
    </source>
</evidence>
<feature type="binding site" evidence="9">
    <location>
        <position position="318"/>
    </location>
    <ligand>
        <name>GTP</name>
        <dbReference type="ChEBI" id="CHEBI:37565"/>
    </ligand>
</feature>
<dbReference type="AlphaFoldDB" id="A0A8J3GHY9"/>
<keyword evidence="7 9" id="KW-0342">GTP-binding</keyword>
<comment type="caution">
    <text evidence="11">The sequence shown here is derived from an EMBL/GenBank/DDBJ whole genome shotgun (WGS) entry which is preliminary data.</text>
</comment>
<dbReference type="GO" id="GO:0008270">
    <property type="term" value="F:zinc ion binding"/>
    <property type="evidence" value="ECO:0007669"/>
    <property type="project" value="UniProtKB-UniRule"/>
</dbReference>
<keyword evidence="12" id="KW-1185">Reference proteome</keyword>
<protein>
    <recommendedName>
        <fullName evidence="9">GTP cyclohydrolase-2</fullName>
        <ecNumber evidence="9">3.5.4.25</ecNumber>
    </recommendedName>
    <alternativeName>
        <fullName evidence="9">GTP cyclohydrolase II</fullName>
    </alternativeName>
</protein>
<comment type="similarity">
    <text evidence="9">Belongs to the GTP cyclohydrolase II family.</text>
</comment>
<organism evidence="11 12">
    <name type="scientific">Limoniibacter endophyticus</name>
    <dbReference type="NCBI Taxonomy" id="1565040"/>
    <lineage>
        <taxon>Bacteria</taxon>
        <taxon>Pseudomonadati</taxon>
        <taxon>Pseudomonadota</taxon>
        <taxon>Alphaproteobacteria</taxon>
        <taxon>Hyphomicrobiales</taxon>
        <taxon>Bartonellaceae</taxon>
        <taxon>Limoniibacter</taxon>
    </lineage>
</organism>
<accession>A0A8J3GHY9</accession>
<feature type="binding site" evidence="9">
    <location>
        <position position="236"/>
    </location>
    <ligand>
        <name>Zn(2+)</name>
        <dbReference type="ChEBI" id="CHEBI:29105"/>
        <note>catalytic</note>
    </ligand>
</feature>
<reference evidence="11" key="1">
    <citation type="journal article" date="2014" name="Int. J. Syst. Evol. Microbiol.">
        <title>Complete genome sequence of Corynebacterium casei LMG S-19264T (=DSM 44701T), isolated from a smear-ripened cheese.</title>
        <authorList>
            <consortium name="US DOE Joint Genome Institute (JGI-PGF)"/>
            <person name="Walter F."/>
            <person name="Albersmeier A."/>
            <person name="Kalinowski J."/>
            <person name="Ruckert C."/>
        </authorList>
    </citation>
    <scope>NUCLEOTIDE SEQUENCE</scope>
    <source>
        <strain evidence="11">KCTC 42097</strain>
    </source>
</reference>
<comment type="cofactor">
    <cofactor evidence="9">
        <name>Zn(2+)</name>
        <dbReference type="ChEBI" id="CHEBI:29105"/>
    </cofactor>
    <text evidence="9">Binds 1 zinc ion per subunit.</text>
</comment>
<dbReference type="EC" id="3.5.4.25" evidence="9"/>
<dbReference type="PANTHER" id="PTHR21327:SF18">
    <property type="entry name" value="3,4-DIHYDROXY-2-BUTANONE 4-PHOSPHATE SYNTHASE"/>
    <property type="match status" value="1"/>
</dbReference>
<evidence type="ECO:0000313" key="12">
    <source>
        <dbReference type="Proteomes" id="UP000641137"/>
    </source>
</evidence>
<feature type="binding site" evidence="9">
    <location>
        <position position="323"/>
    </location>
    <ligand>
        <name>GTP</name>
        <dbReference type="ChEBI" id="CHEBI:37565"/>
    </ligand>
</feature>
<comment type="function">
    <text evidence="9">Catalyzes the conversion of GTP to 2,5-diamino-6-ribosylamino-4(3H)-pyrimidinone 5'-phosphate (DARP), formate and pyrophosphate.</text>
</comment>
<feature type="binding site" evidence="9">
    <location>
        <position position="283"/>
    </location>
    <ligand>
        <name>GTP</name>
        <dbReference type="ChEBI" id="CHEBI:37565"/>
    </ligand>
</feature>
<feature type="active site" description="Nucleophile" evidence="9">
    <location>
        <position position="297"/>
    </location>
</feature>
<comment type="catalytic activity">
    <reaction evidence="8 9">
        <text>GTP + 4 H2O = 2,5-diamino-6-hydroxy-4-(5-phosphoribosylamino)-pyrimidine + formate + 2 phosphate + 3 H(+)</text>
        <dbReference type="Rhea" id="RHEA:23704"/>
        <dbReference type="ChEBI" id="CHEBI:15377"/>
        <dbReference type="ChEBI" id="CHEBI:15378"/>
        <dbReference type="ChEBI" id="CHEBI:15740"/>
        <dbReference type="ChEBI" id="CHEBI:37565"/>
        <dbReference type="ChEBI" id="CHEBI:43474"/>
        <dbReference type="ChEBI" id="CHEBI:58614"/>
        <dbReference type="EC" id="3.5.4.25"/>
    </reaction>
</comment>
<proteinExistence type="inferred from homology"/>
<dbReference type="RefSeq" id="WP_244636647.1">
    <property type="nucleotide sequence ID" value="NZ_BMZO01000004.1"/>
</dbReference>
<dbReference type="HAMAP" id="MF_00179">
    <property type="entry name" value="RibA"/>
    <property type="match status" value="1"/>
</dbReference>
<dbReference type="CDD" id="cd00641">
    <property type="entry name" value="GTP_cyclohydro2"/>
    <property type="match status" value="1"/>
</dbReference>
<evidence type="ECO:0000256" key="6">
    <source>
        <dbReference type="ARBA" id="ARBA00022833"/>
    </source>
</evidence>
<dbReference type="Proteomes" id="UP000641137">
    <property type="component" value="Unassembled WGS sequence"/>
</dbReference>
<dbReference type="PANTHER" id="PTHR21327">
    <property type="entry name" value="GTP CYCLOHYDROLASE II-RELATED"/>
    <property type="match status" value="1"/>
</dbReference>
<dbReference type="GO" id="GO:0005525">
    <property type="term" value="F:GTP binding"/>
    <property type="evidence" value="ECO:0007669"/>
    <property type="project" value="UniProtKB-KW"/>
</dbReference>
<comment type="pathway">
    <text evidence="1 9">Cofactor biosynthesis; riboflavin biosynthesis; 5-amino-6-(D-ribitylamino)uracil from GTP: step 1/4.</text>
</comment>
<keyword evidence="2 9" id="KW-0686">Riboflavin biosynthesis</keyword>
<evidence type="ECO:0000256" key="8">
    <source>
        <dbReference type="ARBA" id="ARBA00049295"/>
    </source>
</evidence>
<feature type="binding site" evidence="9">
    <location>
        <begin position="218"/>
        <end position="222"/>
    </location>
    <ligand>
        <name>GTP</name>
        <dbReference type="ChEBI" id="CHEBI:37565"/>
    </ligand>
</feature>
<evidence type="ECO:0000256" key="4">
    <source>
        <dbReference type="ARBA" id="ARBA00022741"/>
    </source>
</evidence>
<evidence type="ECO:0000256" key="5">
    <source>
        <dbReference type="ARBA" id="ARBA00022801"/>
    </source>
</evidence>
<evidence type="ECO:0000313" key="11">
    <source>
        <dbReference type="EMBL" id="GHC69127.1"/>
    </source>
</evidence>
<dbReference type="EMBL" id="BMZO01000004">
    <property type="protein sequence ID" value="GHC69127.1"/>
    <property type="molecule type" value="Genomic_DNA"/>
</dbReference>
<dbReference type="Gene3D" id="3.40.50.10990">
    <property type="entry name" value="GTP cyclohydrolase II"/>
    <property type="match status" value="1"/>
</dbReference>
<evidence type="ECO:0000256" key="9">
    <source>
        <dbReference type="HAMAP-Rule" id="MF_00179"/>
    </source>
</evidence>
<sequence length="372" mass="39688">MATIRGKIAKTSFMTVDPAIRCERASSELRFGRAIVVEDKAQIIAALALDACAPSTFDLFAVASDNMHQLFLSPFRAGALGLETAGGLALPLSGIDFEEASRLSFARDVALPGHFLPATDAMRSASSLAQLSLLLPGVVCADISRSRQLFDGCVSVNVDDVSQAARHAQRFELVVRTMVPLKDFGNCEFFVFRGGIAQRDQIAIVVGKPDSSKPVPVRIHSSCITGDLCGSLKCDCGDQLRNGLAAMYEAGGGIMLYLDQEGRGTGIGAKMRAYGYQHEGLDTIDADAELGFGPDHRKYEAAVAMLSIMGIDKVDLLTNNPTKIAYLRKSGIDVIGRTAVGGVVTAENLNYLRTKSVRAGHMIDIAALERSA</sequence>
<dbReference type="NCBIfam" id="NF001591">
    <property type="entry name" value="PRK00393.1"/>
    <property type="match status" value="1"/>
</dbReference>
<evidence type="ECO:0000256" key="3">
    <source>
        <dbReference type="ARBA" id="ARBA00022723"/>
    </source>
</evidence>